<dbReference type="InterPro" id="IPR001387">
    <property type="entry name" value="Cro/C1-type_HTH"/>
</dbReference>
<reference evidence="2" key="1">
    <citation type="submission" date="2012-12" db="EMBL/GenBank/DDBJ databases">
        <authorList>
            <person name="Pethick F.E."/>
            <person name="MacFadyen A.C."/>
            <person name="Tang Z."/>
            <person name="Sangal V."/>
            <person name="Tze-Tze L."/>
            <person name="Chu J."/>
            <person name="Guo M."/>
            <person name="Kirby R."/>
            <person name="Hoskisson P.A."/>
            <person name="Herron P.R."/>
            <person name="Hunter I.S."/>
        </authorList>
    </citation>
    <scope>NUCLEOTIDE SEQUENCE</scope>
    <source>
        <strain evidence="2">ATCC 10970</strain>
    </source>
</reference>
<dbReference type="RefSeq" id="WP_043980138.1">
    <property type="nucleotide sequence ID" value="NZ_CP048261.1"/>
</dbReference>
<evidence type="ECO:0000259" key="1">
    <source>
        <dbReference type="PROSITE" id="PS50943"/>
    </source>
</evidence>
<dbReference type="Pfam" id="PF19054">
    <property type="entry name" value="DUF5753"/>
    <property type="match status" value="1"/>
</dbReference>
<name>A0A8A1UM85_STRR1</name>
<reference evidence="2" key="3">
    <citation type="journal article" date="2021" name="bioRxiv">
        <title>Bilateral symmetry of linear streptomycete chromosomes.</title>
        <authorList>
            <person name="Algora-Gallardo L."/>
            <person name="Schniete J.K."/>
            <person name="Mark D.R."/>
            <person name="Hunter I.S."/>
            <person name="Herron P.R."/>
        </authorList>
    </citation>
    <scope>NUCLEOTIDE SEQUENCE</scope>
    <source>
        <strain evidence="2">ATCC 10970</strain>
    </source>
</reference>
<accession>A0A8A1UM85</accession>
<sequence length="270" mass="30561">MAVENAQPPMAWRYCGNQIKLWRTHAQVSREELAKEVGYSAEYVKSMEQGRRKPTNLLLLVADQVCRAHGMLLAAEEYLQPEKFASYSADYMLYEVDAIALKFYQALLVPGLLQTEAYARSLIVGHWPPLDDATIERRIKSRIERQPLLDKTTTAFNFVISEGVLKNPIAGEEEHKEQLLRILECGERRNVDIQVLPASKRANPALGGPFVLLETAEHEQLAYQEGQLGSALSNDAERVSIVSQRWAKLVQLALDPMETARFIKELVEKL</sequence>
<organism evidence="2 3">
    <name type="scientific">Streptomyces rimosus subsp. rimosus (strain ATCC 10970 / DSM 40260 / JCM 4667 / NRRL 2234)</name>
    <dbReference type="NCBI Taxonomy" id="1265868"/>
    <lineage>
        <taxon>Bacteria</taxon>
        <taxon>Bacillati</taxon>
        <taxon>Actinomycetota</taxon>
        <taxon>Actinomycetes</taxon>
        <taxon>Kitasatosporales</taxon>
        <taxon>Streptomycetaceae</taxon>
        <taxon>Streptomyces</taxon>
    </lineage>
</organism>
<proteinExistence type="predicted"/>
<dbReference type="Gene3D" id="1.10.260.40">
    <property type="entry name" value="lambda repressor-like DNA-binding domains"/>
    <property type="match status" value="1"/>
</dbReference>
<protein>
    <submittedName>
        <fullName evidence="2">Helix-turn-helix domain-containing protein</fullName>
    </submittedName>
</protein>
<dbReference type="SUPFAM" id="SSF47413">
    <property type="entry name" value="lambda repressor-like DNA-binding domains"/>
    <property type="match status" value="1"/>
</dbReference>
<evidence type="ECO:0000313" key="2">
    <source>
        <dbReference type="EMBL" id="QST81643.1"/>
    </source>
</evidence>
<dbReference type="GeneID" id="66855697"/>
<dbReference type="AlphaFoldDB" id="A0A8A1UM85"/>
<gene>
    <name evidence="2" type="ORF">SRIM_017080</name>
</gene>
<dbReference type="Proteomes" id="UP000011074">
    <property type="component" value="Chromosome"/>
</dbReference>
<dbReference type="GO" id="GO:0003677">
    <property type="term" value="F:DNA binding"/>
    <property type="evidence" value="ECO:0007669"/>
    <property type="project" value="InterPro"/>
</dbReference>
<dbReference type="InterPro" id="IPR043917">
    <property type="entry name" value="DUF5753"/>
</dbReference>
<dbReference type="InterPro" id="IPR010982">
    <property type="entry name" value="Lambda_DNA-bd_dom_sf"/>
</dbReference>
<dbReference type="PROSITE" id="PS50943">
    <property type="entry name" value="HTH_CROC1"/>
    <property type="match status" value="1"/>
</dbReference>
<evidence type="ECO:0000313" key="3">
    <source>
        <dbReference type="Proteomes" id="UP000011074"/>
    </source>
</evidence>
<dbReference type="Pfam" id="PF13560">
    <property type="entry name" value="HTH_31"/>
    <property type="match status" value="1"/>
</dbReference>
<dbReference type="SMART" id="SM00530">
    <property type="entry name" value="HTH_XRE"/>
    <property type="match status" value="1"/>
</dbReference>
<dbReference type="EMBL" id="CP048261">
    <property type="protein sequence ID" value="QST81643.1"/>
    <property type="molecule type" value="Genomic_DNA"/>
</dbReference>
<dbReference type="CDD" id="cd00093">
    <property type="entry name" value="HTH_XRE"/>
    <property type="match status" value="1"/>
</dbReference>
<reference evidence="2" key="2">
    <citation type="submission" date="2020-01" db="EMBL/GenBank/DDBJ databases">
        <authorList>
            <person name="Algora L."/>
            <person name="Schniete J.K."/>
            <person name="MacFadyen A."/>
            <person name="Hoskisson P.A."/>
            <person name="Hunter I.S."/>
            <person name="Herron P.R."/>
        </authorList>
    </citation>
    <scope>NUCLEOTIDE SEQUENCE</scope>
    <source>
        <strain evidence="2">ATCC 10970</strain>
    </source>
</reference>
<feature type="domain" description="HTH cro/C1-type" evidence="1">
    <location>
        <begin position="19"/>
        <end position="55"/>
    </location>
</feature>